<keyword evidence="3" id="KW-1185">Reference proteome</keyword>
<evidence type="ECO:0000313" key="3">
    <source>
        <dbReference type="Proteomes" id="UP000188273"/>
    </source>
</evidence>
<dbReference type="InterPro" id="IPR036388">
    <property type="entry name" value="WH-like_DNA-bd_sf"/>
</dbReference>
<feature type="domain" description="Helix-turn-helix" evidence="1">
    <location>
        <begin position="7"/>
        <end position="55"/>
    </location>
</feature>
<dbReference type="NCBIfam" id="TIGR01764">
    <property type="entry name" value="excise"/>
    <property type="match status" value="1"/>
</dbReference>
<dbReference type="STRING" id="1940790.L21SP3_01058"/>
<dbReference type="GO" id="GO:0003677">
    <property type="term" value="F:DNA binding"/>
    <property type="evidence" value="ECO:0007669"/>
    <property type="project" value="InterPro"/>
</dbReference>
<dbReference type="AlphaFoldDB" id="A0A1Q2HPT2"/>
<protein>
    <submittedName>
        <fullName evidence="2">DNA binding domain, excisionase family</fullName>
    </submittedName>
</protein>
<dbReference type="Proteomes" id="UP000188273">
    <property type="component" value="Chromosome"/>
</dbReference>
<name>A0A1Q2HPT2_9BACT</name>
<organism evidence="2 3">
    <name type="scientific">Sedimentisphaera cyanobacteriorum</name>
    <dbReference type="NCBI Taxonomy" id="1940790"/>
    <lineage>
        <taxon>Bacteria</taxon>
        <taxon>Pseudomonadati</taxon>
        <taxon>Planctomycetota</taxon>
        <taxon>Phycisphaerae</taxon>
        <taxon>Sedimentisphaerales</taxon>
        <taxon>Sedimentisphaeraceae</taxon>
        <taxon>Sedimentisphaera</taxon>
    </lineage>
</organism>
<dbReference type="InterPro" id="IPR009061">
    <property type="entry name" value="DNA-bd_dom_put_sf"/>
</dbReference>
<gene>
    <name evidence="2" type="ORF">L21SP3_01058</name>
</gene>
<dbReference type="InterPro" id="IPR041657">
    <property type="entry name" value="HTH_17"/>
</dbReference>
<dbReference type="Gene3D" id="1.10.10.10">
    <property type="entry name" value="Winged helix-like DNA-binding domain superfamily/Winged helix DNA-binding domain"/>
    <property type="match status" value="1"/>
</dbReference>
<dbReference type="EMBL" id="CP019633">
    <property type="protein sequence ID" value="AQQ09256.1"/>
    <property type="molecule type" value="Genomic_DNA"/>
</dbReference>
<dbReference type="OrthoDB" id="289331at2"/>
<dbReference type="Pfam" id="PF12728">
    <property type="entry name" value="HTH_17"/>
    <property type="match status" value="1"/>
</dbReference>
<proteinExistence type="predicted"/>
<dbReference type="SUPFAM" id="SSF46955">
    <property type="entry name" value="Putative DNA-binding domain"/>
    <property type="match status" value="1"/>
</dbReference>
<accession>A0A1Q2HPT2</accession>
<evidence type="ECO:0000313" key="2">
    <source>
        <dbReference type="EMBL" id="AQQ09256.1"/>
    </source>
</evidence>
<dbReference type="InterPro" id="IPR010093">
    <property type="entry name" value="SinI_DNA-bd"/>
</dbReference>
<dbReference type="KEGG" id="pbu:L21SP3_01058"/>
<reference evidence="3" key="1">
    <citation type="submission" date="2017-02" db="EMBL/GenBank/DDBJ databases">
        <title>Comparative genomics and description of representatives of a novel lineage of planctomycetes thriving in anoxic sediments.</title>
        <authorList>
            <person name="Spring S."/>
            <person name="Bunk B."/>
            <person name="Sproer C."/>
            <person name="Klenk H.-P."/>
        </authorList>
    </citation>
    <scope>NUCLEOTIDE SEQUENCE [LARGE SCALE GENOMIC DNA]</scope>
    <source>
        <strain evidence="3">L21-RPul-D3</strain>
    </source>
</reference>
<sequence length="63" mass="7488">MATEEKWVDMEDVSQHLKVNKETIRRWIKTQDFPAHRAGNLLRFKLSEVDAWVRQSSTDNETD</sequence>
<evidence type="ECO:0000259" key="1">
    <source>
        <dbReference type="Pfam" id="PF12728"/>
    </source>
</evidence>